<comment type="similarity">
    <text evidence="6">Belongs to the azoreductase type 1 family.</text>
</comment>
<proteinExistence type="inferred from homology"/>
<evidence type="ECO:0000256" key="2">
    <source>
        <dbReference type="ARBA" id="ARBA00022643"/>
    </source>
</evidence>
<feature type="binding site" evidence="6">
    <location>
        <position position="9"/>
    </location>
    <ligand>
        <name>FMN</name>
        <dbReference type="ChEBI" id="CHEBI:58210"/>
    </ligand>
</feature>
<comment type="catalytic activity">
    <reaction evidence="6">
        <text>2 a quinone + NADH + H(+) = 2 a 1,4-benzosemiquinone + NAD(+)</text>
        <dbReference type="Rhea" id="RHEA:65952"/>
        <dbReference type="ChEBI" id="CHEBI:15378"/>
        <dbReference type="ChEBI" id="CHEBI:57540"/>
        <dbReference type="ChEBI" id="CHEBI:57945"/>
        <dbReference type="ChEBI" id="CHEBI:132124"/>
        <dbReference type="ChEBI" id="CHEBI:134225"/>
    </reaction>
</comment>
<dbReference type="InterPro" id="IPR050104">
    <property type="entry name" value="FMN-dep_NADH:Q_OxRdtase_AzoR1"/>
</dbReference>
<dbReference type="AlphaFoldDB" id="A0A840YTG1"/>
<sequence>MKILHVDSSITGETSVSRRLSKAVVARLSAIDPAAEVVYRDLARTPLPYFNAETLAGVGVTPATHQPGHALEERIERQVLPEFMAADVIVIGVPMYNFGIPAQLKTWIDYIAVAGVTFRYTPQGPQGLAGGRRVILASSRGGIYAEGTPNAGLEHQEAYLKAVFAFFGITECEVIRAEGVRLSPEAAAAAIASAETAVQTLAA</sequence>
<protein>
    <recommendedName>
        <fullName evidence="6">FMN dependent NADH:quinone oxidoreductase</fullName>
        <ecNumber evidence="6">1.6.5.-</ecNumber>
    </recommendedName>
    <alternativeName>
        <fullName evidence="6">Azo-dye reductase</fullName>
    </alternativeName>
    <alternativeName>
        <fullName evidence="6">FMN-dependent NADH-azo compound oxidoreductase</fullName>
    </alternativeName>
    <alternativeName>
        <fullName evidence="6">FMN-dependent NADH-azoreductase</fullName>
        <ecNumber evidence="6">1.7.1.17</ecNumber>
    </alternativeName>
</protein>
<dbReference type="GO" id="GO:0016652">
    <property type="term" value="F:oxidoreductase activity, acting on NAD(P)H as acceptor"/>
    <property type="evidence" value="ECO:0007669"/>
    <property type="project" value="UniProtKB-UniRule"/>
</dbReference>
<evidence type="ECO:0000256" key="3">
    <source>
        <dbReference type="ARBA" id="ARBA00023002"/>
    </source>
</evidence>
<comment type="caution">
    <text evidence="8">The sequence shown here is derived from an EMBL/GenBank/DDBJ whole genome shotgun (WGS) entry which is preliminary data.</text>
</comment>
<dbReference type="HAMAP" id="MF_01216">
    <property type="entry name" value="Azoreductase_type1"/>
    <property type="match status" value="1"/>
</dbReference>
<keyword evidence="9" id="KW-1185">Reference proteome</keyword>
<organism evidence="8 9">
    <name type="scientific">Sphingomonas xinjiangensis</name>
    <dbReference type="NCBI Taxonomy" id="643568"/>
    <lineage>
        <taxon>Bacteria</taxon>
        <taxon>Pseudomonadati</taxon>
        <taxon>Pseudomonadota</taxon>
        <taxon>Alphaproteobacteria</taxon>
        <taxon>Sphingomonadales</taxon>
        <taxon>Sphingomonadaceae</taxon>
        <taxon>Sphingomonas</taxon>
    </lineage>
</organism>
<evidence type="ECO:0000256" key="4">
    <source>
        <dbReference type="ARBA" id="ARBA00023027"/>
    </source>
</evidence>
<keyword evidence="1 6" id="KW-0285">Flavoprotein</keyword>
<evidence type="ECO:0000259" key="7">
    <source>
        <dbReference type="Pfam" id="PF02525"/>
    </source>
</evidence>
<comment type="subunit">
    <text evidence="6">Homodimer.</text>
</comment>
<evidence type="ECO:0000256" key="6">
    <source>
        <dbReference type="HAMAP-Rule" id="MF_01216"/>
    </source>
</evidence>
<dbReference type="InterPro" id="IPR023048">
    <property type="entry name" value="NADH:quinone_OxRdtase_FMN_depd"/>
</dbReference>
<name>A0A840YTG1_9SPHN</name>
<evidence type="ECO:0000256" key="5">
    <source>
        <dbReference type="ARBA" id="ARBA00048542"/>
    </source>
</evidence>
<dbReference type="GO" id="GO:0016655">
    <property type="term" value="F:oxidoreductase activity, acting on NAD(P)H, quinone or similar compound as acceptor"/>
    <property type="evidence" value="ECO:0007669"/>
    <property type="project" value="InterPro"/>
</dbReference>
<feature type="domain" description="Flavodoxin-like fold" evidence="7">
    <location>
        <begin position="1"/>
        <end position="199"/>
    </location>
</feature>
<dbReference type="RefSeq" id="WP_184091969.1">
    <property type="nucleotide sequence ID" value="NZ_JACIJF010000036.1"/>
</dbReference>
<comment type="cofactor">
    <cofactor evidence="6">
        <name>FMN</name>
        <dbReference type="ChEBI" id="CHEBI:58210"/>
    </cofactor>
    <text evidence="6">Binds 1 FMN per subunit.</text>
</comment>
<dbReference type="EC" id="1.6.5.-" evidence="6"/>
<dbReference type="Gene3D" id="3.40.50.360">
    <property type="match status" value="1"/>
</dbReference>
<dbReference type="EMBL" id="JACIJF010000036">
    <property type="protein sequence ID" value="MBB5713011.1"/>
    <property type="molecule type" value="Genomic_DNA"/>
</dbReference>
<dbReference type="PANTHER" id="PTHR43741">
    <property type="entry name" value="FMN-DEPENDENT NADH-AZOREDUCTASE 1"/>
    <property type="match status" value="1"/>
</dbReference>
<keyword evidence="4 6" id="KW-0520">NAD</keyword>
<accession>A0A840YTG1</accession>
<comment type="function">
    <text evidence="6">Quinone reductase that provides resistance to thiol-specific stress caused by electrophilic quinones.</text>
</comment>
<keyword evidence="3 6" id="KW-0560">Oxidoreductase</keyword>
<dbReference type="InterPro" id="IPR003680">
    <property type="entry name" value="Flavodoxin_fold"/>
</dbReference>
<feature type="binding site" evidence="6">
    <location>
        <begin position="139"/>
        <end position="142"/>
    </location>
    <ligand>
        <name>FMN</name>
        <dbReference type="ChEBI" id="CHEBI:58210"/>
    </ligand>
</feature>
<dbReference type="SUPFAM" id="SSF52218">
    <property type="entry name" value="Flavoproteins"/>
    <property type="match status" value="1"/>
</dbReference>
<dbReference type="Proteomes" id="UP000527143">
    <property type="component" value="Unassembled WGS sequence"/>
</dbReference>
<comment type="function">
    <text evidence="6">Also exhibits azoreductase activity. Catalyzes the reductive cleavage of the azo bond in aromatic azo compounds to the corresponding amines.</text>
</comment>
<evidence type="ECO:0000313" key="8">
    <source>
        <dbReference type="EMBL" id="MBB5713011.1"/>
    </source>
</evidence>
<dbReference type="EC" id="1.7.1.17" evidence="6"/>
<reference evidence="8 9" key="1">
    <citation type="submission" date="2020-08" db="EMBL/GenBank/DDBJ databases">
        <title>Genomic Encyclopedia of Type Strains, Phase IV (KMG-IV): sequencing the most valuable type-strain genomes for metagenomic binning, comparative biology and taxonomic classification.</title>
        <authorList>
            <person name="Goeker M."/>
        </authorList>
    </citation>
    <scope>NUCLEOTIDE SEQUENCE [LARGE SCALE GENOMIC DNA]</scope>
    <source>
        <strain evidence="8 9">DSM 26736</strain>
    </source>
</reference>
<dbReference type="PANTHER" id="PTHR43741:SF4">
    <property type="entry name" value="FMN-DEPENDENT NADH:QUINONE OXIDOREDUCTASE"/>
    <property type="match status" value="1"/>
</dbReference>
<dbReference type="GO" id="GO:0010181">
    <property type="term" value="F:FMN binding"/>
    <property type="evidence" value="ECO:0007669"/>
    <property type="project" value="UniProtKB-UniRule"/>
</dbReference>
<comment type="catalytic activity">
    <reaction evidence="5">
        <text>N,N-dimethyl-1,4-phenylenediamine + anthranilate + 2 NAD(+) = 2-(4-dimethylaminophenyl)diazenylbenzoate + 2 NADH + 2 H(+)</text>
        <dbReference type="Rhea" id="RHEA:55872"/>
        <dbReference type="ChEBI" id="CHEBI:15378"/>
        <dbReference type="ChEBI" id="CHEBI:15783"/>
        <dbReference type="ChEBI" id="CHEBI:16567"/>
        <dbReference type="ChEBI" id="CHEBI:57540"/>
        <dbReference type="ChEBI" id="CHEBI:57945"/>
        <dbReference type="ChEBI" id="CHEBI:71579"/>
        <dbReference type="EC" id="1.7.1.17"/>
    </reaction>
    <physiologicalReaction direction="right-to-left" evidence="5">
        <dbReference type="Rhea" id="RHEA:55874"/>
    </physiologicalReaction>
</comment>
<feature type="binding site" evidence="6">
    <location>
        <begin position="15"/>
        <end position="17"/>
    </location>
    <ligand>
        <name>FMN</name>
        <dbReference type="ChEBI" id="CHEBI:58210"/>
    </ligand>
</feature>
<feature type="binding site" evidence="6">
    <location>
        <begin position="95"/>
        <end position="98"/>
    </location>
    <ligand>
        <name>FMN</name>
        <dbReference type="ChEBI" id="CHEBI:58210"/>
    </ligand>
</feature>
<evidence type="ECO:0000313" key="9">
    <source>
        <dbReference type="Proteomes" id="UP000527143"/>
    </source>
</evidence>
<dbReference type="Pfam" id="PF02525">
    <property type="entry name" value="Flavodoxin_2"/>
    <property type="match status" value="1"/>
</dbReference>
<dbReference type="InterPro" id="IPR029039">
    <property type="entry name" value="Flavoprotein-like_sf"/>
</dbReference>
<gene>
    <name evidence="6" type="primary">azoR</name>
    <name evidence="8" type="ORF">FHT02_004273</name>
</gene>
<dbReference type="GO" id="GO:0009055">
    <property type="term" value="F:electron transfer activity"/>
    <property type="evidence" value="ECO:0007669"/>
    <property type="project" value="UniProtKB-UniRule"/>
</dbReference>
<keyword evidence="2 6" id="KW-0288">FMN</keyword>
<evidence type="ECO:0000256" key="1">
    <source>
        <dbReference type="ARBA" id="ARBA00022630"/>
    </source>
</evidence>